<feature type="transmembrane region" description="Helical" evidence="8">
    <location>
        <begin position="162"/>
        <end position="179"/>
    </location>
</feature>
<dbReference type="GO" id="GO:0016763">
    <property type="term" value="F:pentosyltransferase activity"/>
    <property type="evidence" value="ECO:0007669"/>
    <property type="project" value="TreeGrafter"/>
</dbReference>
<reference evidence="10" key="1">
    <citation type="submission" date="2020-10" db="EMBL/GenBank/DDBJ databases">
        <authorList>
            <person name="Gilroy R."/>
        </authorList>
    </citation>
    <scope>NUCLEOTIDE SEQUENCE</scope>
    <source>
        <strain evidence="10">ChiSxjej2B14-6234</strain>
    </source>
</reference>
<feature type="transmembrane region" description="Helical" evidence="8">
    <location>
        <begin position="453"/>
        <end position="473"/>
    </location>
</feature>
<sequence>MNMPLITALLFLCAGLCALAVHPRPCAALRRVRPLRAADAGLSRLCVRLYVPLILLIAAAALFARLYALTAVPAGLSAEEALVGVEAKALLQTGGEAFSGALTAQLDVWRTSQTGPLLSALAVPFIALLGPTALAVRLPMALLHLLSAAAFYGLCRRVAGRAGGLCGLFLYALAPGLIMQSRWAYSAQALGPMLVIGLWLLAVSQRRRALYPVAMAIFGLATYACDAAWYVLPPFVLLLTVYALVSRRVAPRAALPGAALYLLLALPALLTLAVNTLDLPGFTLLGVQIPRFDAFEHAGRGPFAPYDALIRGSDAFDAMMDNGFSFVRQTLLQLPEEENVLSDLFAMPNFGLYQLFMLPVAVLGGVAYLVRLARERGRAARPRQVIGVLAADGQEGAWSLPCVACALLLLCMAGYGVLFRGLNAGHLSMALPLLILLCAQGVSFIARRVPLGGALLCAVYALGFGLFLGAYFAEYAPARTATTHYAGFVEAAAFADTLDVDEVHVTSNVYPHENPDMVVRVLTAFGFDLPTSDLLGQTQGQTFAGRFSVFYPESQTIEPTPRTAYILRGSDAYMQDTSGFERRDFGDWCVLWVP</sequence>
<dbReference type="PANTHER" id="PTHR33908:SF3">
    <property type="entry name" value="UNDECAPRENYL PHOSPHATE-ALPHA-4-AMINO-4-DEOXY-L-ARABINOSE ARABINOSYL TRANSFERASE"/>
    <property type="match status" value="1"/>
</dbReference>
<feature type="transmembrane region" description="Helical" evidence="8">
    <location>
        <begin position="230"/>
        <end position="246"/>
    </location>
</feature>
<evidence type="ECO:0000259" key="9">
    <source>
        <dbReference type="Pfam" id="PF13231"/>
    </source>
</evidence>
<keyword evidence="2" id="KW-1003">Cell membrane</keyword>
<feature type="transmembrane region" description="Helical" evidence="8">
    <location>
        <begin position="185"/>
        <end position="202"/>
    </location>
</feature>
<evidence type="ECO:0000256" key="1">
    <source>
        <dbReference type="ARBA" id="ARBA00004651"/>
    </source>
</evidence>
<name>A0A9D1CQL7_9FIRM</name>
<comment type="caution">
    <text evidence="10">The sequence shown here is derived from an EMBL/GenBank/DDBJ whole genome shotgun (WGS) entry which is preliminary data.</text>
</comment>
<comment type="subcellular location">
    <subcellularLocation>
        <location evidence="1">Cell membrane</location>
        <topology evidence="1">Multi-pass membrane protein</topology>
    </subcellularLocation>
</comment>
<feature type="transmembrane region" description="Helical" evidence="8">
    <location>
        <begin position="424"/>
        <end position="446"/>
    </location>
</feature>
<feature type="transmembrane region" description="Helical" evidence="8">
    <location>
        <begin position="352"/>
        <end position="373"/>
    </location>
</feature>
<dbReference type="EMBL" id="DVFJ01000027">
    <property type="protein sequence ID" value="HIQ72021.1"/>
    <property type="molecule type" value="Genomic_DNA"/>
</dbReference>
<keyword evidence="4" id="KW-0808">Transferase</keyword>
<dbReference type="GO" id="GO:0009103">
    <property type="term" value="P:lipopolysaccharide biosynthetic process"/>
    <property type="evidence" value="ECO:0007669"/>
    <property type="project" value="UniProtKB-ARBA"/>
</dbReference>
<feature type="transmembrane region" description="Helical" evidence="8">
    <location>
        <begin position="398"/>
        <end position="418"/>
    </location>
</feature>
<dbReference type="Pfam" id="PF13231">
    <property type="entry name" value="PMT_2"/>
    <property type="match status" value="1"/>
</dbReference>
<evidence type="ECO:0000256" key="8">
    <source>
        <dbReference type="SAM" id="Phobius"/>
    </source>
</evidence>
<keyword evidence="6 8" id="KW-1133">Transmembrane helix</keyword>
<dbReference type="AlphaFoldDB" id="A0A9D1CQL7"/>
<keyword evidence="5 8" id="KW-0812">Transmembrane</keyword>
<keyword evidence="7 8" id="KW-0472">Membrane</keyword>
<evidence type="ECO:0000256" key="5">
    <source>
        <dbReference type="ARBA" id="ARBA00022692"/>
    </source>
</evidence>
<organism evidence="10 11">
    <name type="scientific">Candidatus Onthenecus intestinigallinarum</name>
    <dbReference type="NCBI Taxonomy" id="2840875"/>
    <lineage>
        <taxon>Bacteria</taxon>
        <taxon>Bacillati</taxon>
        <taxon>Bacillota</taxon>
        <taxon>Clostridia</taxon>
        <taxon>Eubacteriales</taxon>
        <taxon>Candidatus Onthenecus</taxon>
    </lineage>
</organism>
<dbReference type="Proteomes" id="UP000886887">
    <property type="component" value="Unassembled WGS sequence"/>
</dbReference>
<keyword evidence="3" id="KW-0328">Glycosyltransferase</keyword>
<dbReference type="PANTHER" id="PTHR33908">
    <property type="entry name" value="MANNOSYLTRANSFERASE YKCB-RELATED"/>
    <property type="match status" value="1"/>
</dbReference>
<evidence type="ECO:0000313" key="11">
    <source>
        <dbReference type="Proteomes" id="UP000886887"/>
    </source>
</evidence>
<dbReference type="InterPro" id="IPR050297">
    <property type="entry name" value="LipidA_mod_glycosyltrf_83"/>
</dbReference>
<dbReference type="GO" id="GO:0005886">
    <property type="term" value="C:plasma membrane"/>
    <property type="evidence" value="ECO:0007669"/>
    <property type="project" value="UniProtKB-SubCell"/>
</dbReference>
<feature type="transmembrane region" description="Helical" evidence="8">
    <location>
        <begin position="138"/>
        <end position="155"/>
    </location>
</feature>
<feature type="transmembrane region" description="Helical" evidence="8">
    <location>
        <begin position="258"/>
        <end position="277"/>
    </location>
</feature>
<evidence type="ECO:0000313" key="10">
    <source>
        <dbReference type="EMBL" id="HIQ72021.1"/>
    </source>
</evidence>
<accession>A0A9D1CQL7</accession>
<feature type="domain" description="Glycosyltransferase RgtA/B/C/D-like" evidence="9">
    <location>
        <begin position="116"/>
        <end position="269"/>
    </location>
</feature>
<evidence type="ECO:0000256" key="4">
    <source>
        <dbReference type="ARBA" id="ARBA00022679"/>
    </source>
</evidence>
<dbReference type="InterPro" id="IPR038731">
    <property type="entry name" value="RgtA/B/C-like"/>
</dbReference>
<evidence type="ECO:0000256" key="3">
    <source>
        <dbReference type="ARBA" id="ARBA00022676"/>
    </source>
</evidence>
<gene>
    <name evidence="10" type="ORF">IAB73_07435</name>
</gene>
<evidence type="ECO:0000256" key="6">
    <source>
        <dbReference type="ARBA" id="ARBA00022989"/>
    </source>
</evidence>
<dbReference type="GO" id="GO:0010041">
    <property type="term" value="P:response to iron(III) ion"/>
    <property type="evidence" value="ECO:0007669"/>
    <property type="project" value="TreeGrafter"/>
</dbReference>
<feature type="transmembrane region" description="Helical" evidence="8">
    <location>
        <begin position="47"/>
        <end position="68"/>
    </location>
</feature>
<reference evidence="10" key="2">
    <citation type="journal article" date="2021" name="PeerJ">
        <title>Extensive microbial diversity within the chicken gut microbiome revealed by metagenomics and culture.</title>
        <authorList>
            <person name="Gilroy R."/>
            <person name="Ravi A."/>
            <person name="Getino M."/>
            <person name="Pursley I."/>
            <person name="Horton D.L."/>
            <person name="Alikhan N.F."/>
            <person name="Baker D."/>
            <person name="Gharbi K."/>
            <person name="Hall N."/>
            <person name="Watson M."/>
            <person name="Adriaenssens E.M."/>
            <person name="Foster-Nyarko E."/>
            <person name="Jarju S."/>
            <person name="Secka A."/>
            <person name="Antonio M."/>
            <person name="Oren A."/>
            <person name="Chaudhuri R.R."/>
            <person name="La Ragione R."/>
            <person name="Hildebrand F."/>
            <person name="Pallen M.J."/>
        </authorList>
    </citation>
    <scope>NUCLEOTIDE SEQUENCE</scope>
    <source>
        <strain evidence="10">ChiSxjej2B14-6234</strain>
    </source>
</reference>
<evidence type="ECO:0000256" key="7">
    <source>
        <dbReference type="ARBA" id="ARBA00023136"/>
    </source>
</evidence>
<protein>
    <submittedName>
        <fullName evidence="10">Glycosyltransferase family 39 protein</fullName>
    </submittedName>
</protein>
<proteinExistence type="predicted"/>
<evidence type="ECO:0000256" key="2">
    <source>
        <dbReference type="ARBA" id="ARBA00022475"/>
    </source>
</evidence>
<feature type="transmembrane region" description="Helical" evidence="8">
    <location>
        <begin position="209"/>
        <end position="224"/>
    </location>
</feature>